<accession>A0ABW4P1S9</accession>
<comment type="caution">
    <text evidence="1">The sequence shown here is derived from an EMBL/GenBank/DDBJ whole genome shotgun (WGS) entry which is preliminary data.</text>
</comment>
<evidence type="ECO:0000313" key="2">
    <source>
        <dbReference type="Proteomes" id="UP001597286"/>
    </source>
</evidence>
<keyword evidence="2" id="KW-1185">Reference proteome</keyword>
<sequence length="53" mass="5667">MCRPVPCSTCKKTTWAGCGAHVDSVMSAVPASQRCTCARDTAKRGLLDRILGR</sequence>
<protein>
    <submittedName>
        <fullName evidence="1">Uncharacterized protein</fullName>
    </submittedName>
</protein>
<organism evidence="1 2">
    <name type="scientific">Rhodococcus gannanensis</name>
    <dbReference type="NCBI Taxonomy" id="1960308"/>
    <lineage>
        <taxon>Bacteria</taxon>
        <taxon>Bacillati</taxon>
        <taxon>Actinomycetota</taxon>
        <taxon>Actinomycetes</taxon>
        <taxon>Mycobacteriales</taxon>
        <taxon>Nocardiaceae</taxon>
        <taxon>Rhodococcus</taxon>
    </lineage>
</organism>
<name>A0ABW4P1S9_9NOCA</name>
<gene>
    <name evidence="1" type="ORF">ACFSJG_09430</name>
</gene>
<dbReference type="PANTHER" id="PTHR34724">
    <property type="entry name" value="OS12G0596101 PROTEIN"/>
    <property type="match status" value="1"/>
</dbReference>
<dbReference type="Proteomes" id="UP001597286">
    <property type="component" value="Unassembled WGS sequence"/>
</dbReference>
<dbReference type="EMBL" id="JBHUFB010000009">
    <property type="protein sequence ID" value="MFD1812432.1"/>
    <property type="molecule type" value="Genomic_DNA"/>
</dbReference>
<evidence type="ECO:0000313" key="1">
    <source>
        <dbReference type="EMBL" id="MFD1812432.1"/>
    </source>
</evidence>
<dbReference type="PANTHER" id="PTHR34724:SF2">
    <property type="entry name" value="OS12G0596101 PROTEIN"/>
    <property type="match status" value="1"/>
</dbReference>
<proteinExistence type="predicted"/>
<reference evidence="2" key="1">
    <citation type="journal article" date="2019" name="Int. J. Syst. Evol. Microbiol.">
        <title>The Global Catalogue of Microorganisms (GCM) 10K type strain sequencing project: providing services to taxonomists for standard genome sequencing and annotation.</title>
        <authorList>
            <consortium name="The Broad Institute Genomics Platform"/>
            <consortium name="The Broad Institute Genome Sequencing Center for Infectious Disease"/>
            <person name="Wu L."/>
            <person name="Ma J."/>
        </authorList>
    </citation>
    <scope>NUCLEOTIDE SEQUENCE [LARGE SCALE GENOMIC DNA]</scope>
    <source>
        <strain evidence="2">DT72</strain>
    </source>
</reference>
<dbReference type="RefSeq" id="WP_378484937.1">
    <property type="nucleotide sequence ID" value="NZ_JBHUFB010000009.1"/>
</dbReference>